<dbReference type="InterPro" id="IPR005177">
    <property type="entry name" value="Kinase-pyrophosphorylase"/>
</dbReference>
<dbReference type="AlphaFoldDB" id="A0A545TDF3"/>
<dbReference type="Pfam" id="PF03618">
    <property type="entry name" value="Kinase-PPPase"/>
    <property type="match status" value="1"/>
</dbReference>
<dbReference type="InterPro" id="IPR026530">
    <property type="entry name" value="PSRP"/>
</dbReference>
<comment type="catalytic activity">
    <reaction evidence="5">
        <text>[pyruvate, water dikinase]-phosphate + phosphate + H(+) = [pyruvate, water dikinase] + diphosphate</text>
        <dbReference type="Rhea" id="RHEA:48580"/>
        <dbReference type="Rhea" id="RHEA-COMP:11425"/>
        <dbReference type="Rhea" id="RHEA-COMP:11426"/>
        <dbReference type="ChEBI" id="CHEBI:15378"/>
        <dbReference type="ChEBI" id="CHEBI:33019"/>
        <dbReference type="ChEBI" id="CHEBI:43176"/>
        <dbReference type="ChEBI" id="CHEBI:43474"/>
        <dbReference type="ChEBI" id="CHEBI:68546"/>
        <dbReference type="EC" id="2.7.4.28"/>
    </reaction>
</comment>
<feature type="binding site" evidence="5">
    <location>
        <begin position="152"/>
        <end position="159"/>
    </location>
    <ligand>
        <name>ADP</name>
        <dbReference type="ChEBI" id="CHEBI:456216"/>
    </ligand>
</feature>
<dbReference type="EMBL" id="VIKR01000002">
    <property type="protein sequence ID" value="TQV75253.1"/>
    <property type="molecule type" value="Genomic_DNA"/>
</dbReference>
<sequence length="272" mass="30924">MKRKVFFISDRTGITAEMFGQSLLSQFEAVDFEELTIPFIDTVEKAEEACRMISKAEEETQLRPIVFDTIVTPEIRAKIQSSGALVLDFFHTFIGPLETELGESSSFRVGKTHSLSNEQAYDHRIEAVNFALNNDDGVTTRHYASADVILVGVSRCGKTPTSLYMAMQFGVKAANYPFTEDDMEKLRLPPELKKFKNKIFGLTINAARLHEIRTERRANSRYASLKQCQYELREVESLYRREKIPFINTTSRSVEELSAKILAATGIKRNVF</sequence>
<dbReference type="GO" id="GO:0016776">
    <property type="term" value="F:phosphotransferase activity, phosphate group as acceptor"/>
    <property type="evidence" value="ECO:0007669"/>
    <property type="project" value="UniProtKB-UniRule"/>
</dbReference>
<protein>
    <recommendedName>
        <fullName evidence="5">Putative phosphoenolpyruvate synthase regulatory protein</fullName>
        <shortName evidence="5">PEP synthase regulatory protein</shortName>
        <shortName evidence="5">PSRP</shortName>
        <ecNumber evidence="5">2.7.11.33</ecNumber>
        <ecNumber evidence="5">2.7.4.28</ecNumber>
    </recommendedName>
    <alternativeName>
        <fullName evidence="5">Pyruvate, water dikinase regulatory protein</fullName>
    </alternativeName>
</protein>
<name>A0A545TDF3_9GAMM</name>
<dbReference type="PANTHER" id="PTHR31756">
    <property type="entry name" value="PYRUVATE, PHOSPHATE DIKINASE REGULATORY PROTEIN 1, CHLOROPLASTIC"/>
    <property type="match status" value="1"/>
</dbReference>
<accession>A0A545TDF3</accession>
<evidence type="ECO:0000313" key="7">
    <source>
        <dbReference type="Proteomes" id="UP000317839"/>
    </source>
</evidence>
<dbReference type="OrthoDB" id="9782201at2"/>
<dbReference type="GO" id="GO:0005524">
    <property type="term" value="F:ATP binding"/>
    <property type="evidence" value="ECO:0007669"/>
    <property type="project" value="InterPro"/>
</dbReference>
<evidence type="ECO:0000256" key="5">
    <source>
        <dbReference type="HAMAP-Rule" id="MF_01062"/>
    </source>
</evidence>
<evidence type="ECO:0000256" key="1">
    <source>
        <dbReference type="ARBA" id="ARBA00022527"/>
    </source>
</evidence>
<keyword evidence="1 5" id="KW-0723">Serine/threonine-protein kinase</keyword>
<dbReference type="EC" id="2.7.4.28" evidence="5"/>
<evidence type="ECO:0000256" key="4">
    <source>
        <dbReference type="ARBA" id="ARBA00022777"/>
    </source>
</evidence>
<dbReference type="EC" id="2.7.11.33" evidence="5"/>
<dbReference type="HAMAP" id="MF_01062">
    <property type="entry name" value="PSRP"/>
    <property type="match status" value="1"/>
</dbReference>
<organism evidence="6 7">
    <name type="scientific">Aliikangiella marina</name>
    <dbReference type="NCBI Taxonomy" id="1712262"/>
    <lineage>
        <taxon>Bacteria</taxon>
        <taxon>Pseudomonadati</taxon>
        <taxon>Pseudomonadota</taxon>
        <taxon>Gammaproteobacteria</taxon>
        <taxon>Oceanospirillales</taxon>
        <taxon>Pleioneaceae</taxon>
        <taxon>Aliikangiella</taxon>
    </lineage>
</organism>
<dbReference type="NCBIfam" id="NF003742">
    <property type="entry name" value="PRK05339.1"/>
    <property type="match status" value="1"/>
</dbReference>
<keyword evidence="3 5" id="KW-0547">Nucleotide-binding</keyword>
<keyword evidence="4 5" id="KW-0418">Kinase</keyword>
<comment type="function">
    <text evidence="5">Bifunctional serine/threonine kinase and phosphorylase involved in the regulation of the phosphoenolpyruvate synthase (PEPS) by catalyzing its phosphorylation/dephosphorylation.</text>
</comment>
<dbReference type="GO" id="GO:0004674">
    <property type="term" value="F:protein serine/threonine kinase activity"/>
    <property type="evidence" value="ECO:0007669"/>
    <property type="project" value="UniProtKB-UniRule"/>
</dbReference>
<evidence type="ECO:0000313" key="6">
    <source>
        <dbReference type="EMBL" id="TQV75253.1"/>
    </source>
</evidence>
<proteinExistence type="inferred from homology"/>
<comment type="catalytic activity">
    <reaction evidence="5">
        <text>[pyruvate, water dikinase] + ADP = [pyruvate, water dikinase]-phosphate + AMP + H(+)</text>
        <dbReference type="Rhea" id="RHEA:46020"/>
        <dbReference type="Rhea" id="RHEA-COMP:11425"/>
        <dbReference type="Rhea" id="RHEA-COMP:11426"/>
        <dbReference type="ChEBI" id="CHEBI:15378"/>
        <dbReference type="ChEBI" id="CHEBI:43176"/>
        <dbReference type="ChEBI" id="CHEBI:68546"/>
        <dbReference type="ChEBI" id="CHEBI:456215"/>
        <dbReference type="ChEBI" id="CHEBI:456216"/>
        <dbReference type="EC" id="2.7.11.33"/>
    </reaction>
</comment>
<dbReference type="Proteomes" id="UP000317839">
    <property type="component" value="Unassembled WGS sequence"/>
</dbReference>
<keyword evidence="2 5" id="KW-0808">Transferase</keyword>
<reference evidence="6 7" key="1">
    <citation type="submission" date="2019-06" db="EMBL/GenBank/DDBJ databases">
        <title>Draft genome of Aliikangiella marina GYP-15.</title>
        <authorList>
            <person name="Wang G."/>
        </authorList>
    </citation>
    <scope>NUCLEOTIDE SEQUENCE [LARGE SCALE GENOMIC DNA]</scope>
    <source>
        <strain evidence="6 7">GYP-15</strain>
    </source>
</reference>
<dbReference type="PANTHER" id="PTHR31756:SF3">
    <property type="entry name" value="PYRUVATE, PHOSPHATE DIKINASE REGULATORY PROTEIN 1, CHLOROPLASTIC"/>
    <property type="match status" value="1"/>
</dbReference>
<dbReference type="RefSeq" id="WP_142941869.1">
    <property type="nucleotide sequence ID" value="NZ_VIKR01000002.1"/>
</dbReference>
<dbReference type="GO" id="GO:0043531">
    <property type="term" value="F:ADP binding"/>
    <property type="evidence" value="ECO:0007669"/>
    <property type="project" value="UniProtKB-UniRule"/>
</dbReference>
<keyword evidence="7" id="KW-1185">Reference proteome</keyword>
<comment type="caution">
    <text evidence="6">The sequence shown here is derived from an EMBL/GenBank/DDBJ whole genome shotgun (WGS) entry which is preliminary data.</text>
</comment>
<evidence type="ECO:0000256" key="2">
    <source>
        <dbReference type="ARBA" id="ARBA00022679"/>
    </source>
</evidence>
<evidence type="ECO:0000256" key="3">
    <source>
        <dbReference type="ARBA" id="ARBA00022741"/>
    </source>
</evidence>
<gene>
    <name evidence="6" type="ORF">FLL45_09975</name>
</gene>
<comment type="similarity">
    <text evidence="5">Belongs to the pyruvate, phosphate/water dikinase regulatory protein family. PSRP subfamily.</text>
</comment>